<keyword evidence="3" id="KW-1185">Reference proteome</keyword>
<protein>
    <submittedName>
        <fullName evidence="2">Uncharacterized protein</fullName>
    </submittedName>
</protein>
<organism evidence="2 3">
    <name type="scientific">Trueperella abortisuis</name>
    <dbReference type="NCBI Taxonomy" id="445930"/>
    <lineage>
        <taxon>Bacteria</taxon>
        <taxon>Bacillati</taxon>
        <taxon>Actinomycetota</taxon>
        <taxon>Actinomycetes</taxon>
        <taxon>Actinomycetales</taxon>
        <taxon>Actinomycetaceae</taxon>
        <taxon>Trueperella</taxon>
    </lineage>
</organism>
<evidence type="ECO:0000256" key="1">
    <source>
        <dbReference type="SAM" id="MobiDB-lite"/>
    </source>
</evidence>
<feature type="region of interest" description="Disordered" evidence="1">
    <location>
        <begin position="24"/>
        <end position="50"/>
    </location>
</feature>
<reference evidence="2 3" key="1">
    <citation type="submission" date="2023-07" db="EMBL/GenBank/DDBJ databases">
        <title>Sequencing the genomes of 1000 actinobacteria strains.</title>
        <authorList>
            <person name="Klenk H.-P."/>
        </authorList>
    </citation>
    <scope>NUCLEOTIDE SEQUENCE [LARGE SCALE GENOMIC DNA]</scope>
    <source>
        <strain evidence="2 3">DSM 19515</strain>
    </source>
</reference>
<comment type="caution">
    <text evidence="2">The sequence shown here is derived from an EMBL/GenBank/DDBJ whole genome shotgun (WGS) entry which is preliminary data.</text>
</comment>
<dbReference type="EMBL" id="JAUSQL010000001">
    <property type="protein sequence ID" value="MDP9832997.1"/>
    <property type="molecule type" value="Genomic_DNA"/>
</dbReference>
<accession>A0ABT9PKL1</accession>
<evidence type="ECO:0000313" key="2">
    <source>
        <dbReference type="EMBL" id="MDP9832997.1"/>
    </source>
</evidence>
<sequence>MIDVIDRLGRPCRVPEHWLSHPVLGADFSLPNKTNKDETKTPAAGRKAAK</sequence>
<dbReference type="RefSeq" id="WP_307635100.1">
    <property type="nucleotide sequence ID" value="NZ_JAUSQL010000001.1"/>
</dbReference>
<gene>
    <name evidence="2" type="ORF">J2S45_001676</name>
</gene>
<dbReference type="Proteomes" id="UP001230145">
    <property type="component" value="Unassembled WGS sequence"/>
</dbReference>
<name>A0ABT9PKL1_9ACTO</name>
<proteinExistence type="predicted"/>
<evidence type="ECO:0000313" key="3">
    <source>
        <dbReference type="Proteomes" id="UP001230145"/>
    </source>
</evidence>